<protein>
    <recommendedName>
        <fullName evidence="1">F-box domain-containing protein</fullName>
    </recommendedName>
</protein>
<evidence type="ECO:0000313" key="3">
    <source>
        <dbReference type="Proteomes" id="UP001188597"/>
    </source>
</evidence>
<organism evidence="2 3">
    <name type="scientific">Escallonia herrerae</name>
    <dbReference type="NCBI Taxonomy" id="1293975"/>
    <lineage>
        <taxon>Eukaryota</taxon>
        <taxon>Viridiplantae</taxon>
        <taxon>Streptophyta</taxon>
        <taxon>Embryophyta</taxon>
        <taxon>Tracheophyta</taxon>
        <taxon>Spermatophyta</taxon>
        <taxon>Magnoliopsida</taxon>
        <taxon>eudicotyledons</taxon>
        <taxon>Gunneridae</taxon>
        <taxon>Pentapetalae</taxon>
        <taxon>asterids</taxon>
        <taxon>campanulids</taxon>
        <taxon>Escalloniales</taxon>
        <taxon>Escalloniaceae</taxon>
        <taxon>Escallonia</taxon>
    </lineage>
</organism>
<dbReference type="AlphaFoldDB" id="A0AA88VY84"/>
<accession>A0AA88VY84</accession>
<dbReference type="EMBL" id="JAVXUP010001089">
    <property type="protein sequence ID" value="KAK3016103.1"/>
    <property type="molecule type" value="Genomic_DNA"/>
</dbReference>
<comment type="caution">
    <text evidence="2">The sequence shown here is derived from an EMBL/GenBank/DDBJ whole genome shotgun (WGS) entry which is preliminary data.</text>
</comment>
<dbReference type="InterPro" id="IPR053772">
    <property type="entry name" value="At1g61320/At1g61330-like"/>
</dbReference>
<dbReference type="InterPro" id="IPR001810">
    <property type="entry name" value="F-box_dom"/>
</dbReference>
<dbReference type="SUPFAM" id="SSF81383">
    <property type="entry name" value="F-box domain"/>
    <property type="match status" value="1"/>
</dbReference>
<dbReference type="Proteomes" id="UP001188597">
    <property type="component" value="Unassembled WGS sequence"/>
</dbReference>
<evidence type="ECO:0000313" key="2">
    <source>
        <dbReference type="EMBL" id="KAK3016103.1"/>
    </source>
</evidence>
<gene>
    <name evidence="2" type="ORF">RJ639_006347</name>
</gene>
<dbReference type="PANTHER" id="PTHR34145:SF53">
    <property type="entry name" value="LEUCINE-RICH REPEAT DOMAIN SUPERFAMILY"/>
    <property type="match status" value="1"/>
</dbReference>
<feature type="domain" description="F-box" evidence="1">
    <location>
        <begin position="9"/>
        <end position="43"/>
    </location>
</feature>
<evidence type="ECO:0000259" key="1">
    <source>
        <dbReference type="Pfam" id="PF00646"/>
    </source>
</evidence>
<name>A0AA88VY84_9ASTE</name>
<dbReference type="PANTHER" id="PTHR34145">
    <property type="entry name" value="OS02G0105600 PROTEIN"/>
    <property type="match status" value="1"/>
</dbReference>
<dbReference type="InterPro" id="IPR036047">
    <property type="entry name" value="F-box-like_dom_sf"/>
</dbReference>
<dbReference type="Pfam" id="PF00646">
    <property type="entry name" value="F-box"/>
    <property type="match status" value="1"/>
</dbReference>
<reference evidence="2" key="1">
    <citation type="submission" date="2022-12" db="EMBL/GenBank/DDBJ databases">
        <title>Draft genome assemblies for two species of Escallonia (Escalloniales).</title>
        <authorList>
            <person name="Chanderbali A."/>
            <person name="Dervinis C."/>
            <person name="Anghel I."/>
            <person name="Soltis D."/>
            <person name="Soltis P."/>
            <person name="Zapata F."/>
        </authorList>
    </citation>
    <scope>NUCLEOTIDE SEQUENCE</scope>
    <source>
        <strain evidence="2">UCBG64.0493</strain>
        <tissue evidence="2">Leaf</tissue>
    </source>
</reference>
<sequence length="452" mass="51421">MEGERPDLISSLPNEIVQLIVSLIPLKDATRTRALSTVWRSILAPLQVNLDYDSCDIALHETNEELNQIICTFSKSYYCPQLLKITLGSKRDDVFFLAIKGVDKELHLDFFEEKRVITDFSLVLESCCQPIESTSFLSLKTLNLRSITYLAESFVSSLFSNCPVLETLKLEKCTGLQSINLKANDCFQKFVVLDCANTASINLCAPSLKSFWYRGVLPTIQLQNTPCLVDVILDLKNGLGHNKFDCEDVLCLLASIKDIEILTLSGWLLEWLCAAGVIFGKLDFRFNKLKEFWWMDCSMNKEKRDSLVCFLNMTTSLEKLSVNMDQRCSPVPCPYFHQHWHEPHLWMDYATVKSNTSPLNHLKLVTMAGFNKEEDELLLMDLLLHKAIALRKMTVKSPEDESWSVSKVPKSQLKLISRCYPKHMVVSSSTLGSFFVLVEDNNCLGPGNKRFL</sequence>
<dbReference type="SUPFAM" id="SSF52047">
    <property type="entry name" value="RNI-like"/>
    <property type="match status" value="1"/>
</dbReference>
<keyword evidence="3" id="KW-1185">Reference proteome</keyword>
<proteinExistence type="predicted"/>